<feature type="transmembrane region" description="Helical" evidence="1">
    <location>
        <begin position="235"/>
        <end position="258"/>
    </location>
</feature>
<dbReference type="RefSeq" id="WP_116181684.1">
    <property type="nucleotide sequence ID" value="NZ_CP144375.1"/>
</dbReference>
<dbReference type="PANTHER" id="PTHR40761:SF1">
    <property type="entry name" value="CONSERVED INTEGRAL MEMBRANE ALANINE VALINE AND LEUCINE RICH PROTEIN-RELATED"/>
    <property type="match status" value="1"/>
</dbReference>
<keyword evidence="2" id="KW-0732">Signal</keyword>
<name>A0A3E0GUC9_9PSEU</name>
<feature type="transmembrane region" description="Helical" evidence="1">
    <location>
        <begin position="94"/>
        <end position="116"/>
    </location>
</feature>
<gene>
    <name evidence="3" type="ORF">BCF44_12972</name>
</gene>
<keyword evidence="4" id="KW-1185">Reference proteome</keyword>
<keyword evidence="1" id="KW-0472">Membrane</keyword>
<dbReference type="Proteomes" id="UP000256269">
    <property type="component" value="Unassembled WGS sequence"/>
</dbReference>
<organism evidence="3 4">
    <name type="scientific">Kutzneria buriramensis</name>
    <dbReference type="NCBI Taxonomy" id="1045776"/>
    <lineage>
        <taxon>Bacteria</taxon>
        <taxon>Bacillati</taxon>
        <taxon>Actinomycetota</taxon>
        <taxon>Actinomycetes</taxon>
        <taxon>Pseudonocardiales</taxon>
        <taxon>Pseudonocardiaceae</taxon>
        <taxon>Kutzneria</taxon>
    </lineage>
</organism>
<evidence type="ECO:0000256" key="1">
    <source>
        <dbReference type="SAM" id="Phobius"/>
    </source>
</evidence>
<feature type="transmembrane region" description="Helical" evidence="1">
    <location>
        <begin position="53"/>
        <end position="82"/>
    </location>
</feature>
<comment type="caution">
    <text evidence="3">The sequence shown here is derived from an EMBL/GenBank/DDBJ whole genome shotgun (WGS) entry which is preliminary data.</text>
</comment>
<feature type="transmembrane region" description="Helical" evidence="1">
    <location>
        <begin position="208"/>
        <end position="229"/>
    </location>
</feature>
<reference evidence="3 4" key="1">
    <citation type="submission" date="2018-08" db="EMBL/GenBank/DDBJ databases">
        <title>Genomic Encyclopedia of Archaeal and Bacterial Type Strains, Phase II (KMG-II): from individual species to whole genera.</title>
        <authorList>
            <person name="Goeker M."/>
        </authorList>
    </citation>
    <scope>NUCLEOTIDE SEQUENCE [LARGE SCALE GENOMIC DNA]</scope>
    <source>
        <strain evidence="3 4">DSM 45791</strain>
    </source>
</reference>
<evidence type="ECO:0000313" key="4">
    <source>
        <dbReference type="Proteomes" id="UP000256269"/>
    </source>
</evidence>
<evidence type="ECO:0000256" key="2">
    <source>
        <dbReference type="SAM" id="SignalP"/>
    </source>
</evidence>
<keyword evidence="1" id="KW-1133">Transmembrane helix</keyword>
<dbReference type="AlphaFoldDB" id="A0A3E0GUC9"/>
<accession>A0A3E0GUC9</accession>
<sequence>MTSLAITLAAAGAVCFAVAAWLQQAAVRADGPRLSRLLRAPRWLSGFGLTGLGAGLHACALGLAPLTVVQPVGAVAIALTTVLAVRGRLTRSTWLAVIASTAGVGVFVLLAAQRAAMPALSSGAEARAGALTAVGVVALGAVGAVTTGRVRCLAYAAAAGMAYGLVSVYVHALAIGHLHVVAALGLVAALPVGMWFVQHAYAAGPPQVVIACQTVIDPMVGVGVGLGLFGEAAGLPRSAALALVVCATVAVTGVVLLAREHVRPQWSRS</sequence>
<dbReference type="PANTHER" id="PTHR40761">
    <property type="entry name" value="CONSERVED INTEGRAL MEMBRANE ALANINE VALINE AND LEUCINE RICH PROTEIN-RELATED"/>
    <property type="match status" value="1"/>
</dbReference>
<feature type="transmembrane region" description="Helical" evidence="1">
    <location>
        <begin position="128"/>
        <end position="145"/>
    </location>
</feature>
<feature type="signal peptide" evidence="2">
    <location>
        <begin position="1"/>
        <end position="19"/>
    </location>
</feature>
<evidence type="ECO:0008006" key="5">
    <source>
        <dbReference type="Google" id="ProtNLM"/>
    </source>
</evidence>
<feature type="transmembrane region" description="Helical" evidence="1">
    <location>
        <begin position="152"/>
        <end position="172"/>
    </location>
</feature>
<evidence type="ECO:0000313" key="3">
    <source>
        <dbReference type="EMBL" id="REH27684.1"/>
    </source>
</evidence>
<keyword evidence="1" id="KW-0812">Transmembrane</keyword>
<protein>
    <recommendedName>
        <fullName evidence="5">Magnesium transporter NIPA</fullName>
    </recommendedName>
</protein>
<feature type="transmembrane region" description="Helical" evidence="1">
    <location>
        <begin position="178"/>
        <end position="196"/>
    </location>
</feature>
<feature type="chain" id="PRO_5017642818" description="Magnesium transporter NIPA" evidence="2">
    <location>
        <begin position="20"/>
        <end position="269"/>
    </location>
</feature>
<dbReference type="OrthoDB" id="5187629at2"/>
<proteinExistence type="predicted"/>
<dbReference type="EMBL" id="QUNO01000029">
    <property type="protein sequence ID" value="REH27684.1"/>
    <property type="molecule type" value="Genomic_DNA"/>
</dbReference>